<reference evidence="2" key="1">
    <citation type="submission" date="2016-06" db="EMBL/GenBank/DDBJ databases">
        <authorList>
            <person name="Varghese N."/>
        </authorList>
    </citation>
    <scope>NUCLEOTIDE SEQUENCE [LARGE SCALE GENOMIC DNA]</scope>
    <source>
        <strain evidence="2">DSM 43171</strain>
    </source>
</reference>
<dbReference type="SUPFAM" id="SSF48613">
    <property type="entry name" value="Heme oxygenase-like"/>
    <property type="match status" value="1"/>
</dbReference>
<dbReference type="Proteomes" id="UP000199408">
    <property type="component" value="Unassembled WGS sequence"/>
</dbReference>
<dbReference type="InterPro" id="IPR016084">
    <property type="entry name" value="Haem_Oase-like_multi-hlx"/>
</dbReference>
<dbReference type="STRING" id="47864.GA0070560_1394"/>
<protein>
    <submittedName>
        <fullName evidence="1">Uncharacterized protein</fullName>
    </submittedName>
</protein>
<dbReference type="EMBL" id="FMDN01000039">
    <property type="protein sequence ID" value="SCG71133.1"/>
    <property type="molecule type" value="Genomic_DNA"/>
</dbReference>
<dbReference type="AlphaFoldDB" id="A0A1C5JKX1"/>
<organism evidence="1 2">
    <name type="scientific">Micromonospora halophytica</name>
    <dbReference type="NCBI Taxonomy" id="47864"/>
    <lineage>
        <taxon>Bacteria</taxon>
        <taxon>Bacillati</taxon>
        <taxon>Actinomycetota</taxon>
        <taxon>Actinomycetes</taxon>
        <taxon>Micromonosporales</taxon>
        <taxon>Micromonosporaceae</taxon>
        <taxon>Micromonospora</taxon>
    </lineage>
</organism>
<evidence type="ECO:0000313" key="1">
    <source>
        <dbReference type="EMBL" id="SCG71133.1"/>
    </source>
</evidence>
<dbReference type="OrthoDB" id="3467339at2"/>
<sequence>MTDHARQLLATATDQLAPAPGDNAFTELAARGELARHTMLTYVAAETVIFTSDQGSFLTLAGRSAGAERQFFLGLAMGETMGLAALPALANAYEGTAPPLDAEADALCRAYPSYVGWLALNADPADVVFGLLANFPHWCQGFAVLAKALRQHHGLDDAAAAFLDALSVPNPQLQEQGAGILADRLAGGWKPDTARSYARLLRSYDLLFWNTLAASQR</sequence>
<keyword evidence="2" id="KW-1185">Reference proteome</keyword>
<gene>
    <name evidence="1" type="ORF">GA0070560_1394</name>
</gene>
<name>A0A1C5JKX1_9ACTN</name>
<dbReference type="RefSeq" id="WP_091302913.1">
    <property type="nucleotide sequence ID" value="NZ_FMDN01000039.1"/>
</dbReference>
<proteinExistence type="predicted"/>
<evidence type="ECO:0000313" key="2">
    <source>
        <dbReference type="Proteomes" id="UP000199408"/>
    </source>
</evidence>
<accession>A0A1C5JKX1</accession>